<proteinExistence type="predicted"/>
<protein>
    <recommendedName>
        <fullName evidence="10">Peflin</fullName>
    </recommendedName>
    <alternativeName>
        <fullName evidence="11">PEF protein with a long N-terminal hydrophobic domain</fullName>
    </alternativeName>
    <alternativeName>
        <fullName evidence="12">Penta-EF hand domain-containing protein 1</fullName>
    </alternativeName>
</protein>
<evidence type="ECO:0000256" key="6">
    <source>
        <dbReference type="ARBA" id="ARBA00022837"/>
    </source>
</evidence>
<name>A0A9L0S9J7_HORSE</name>
<dbReference type="SUPFAM" id="SSF47473">
    <property type="entry name" value="EF-hand"/>
    <property type="match status" value="1"/>
</dbReference>
<evidence type="ECO:0000256" key="12">
    <source>
        <dbReference type="ARBA" id="ARBA00042606"/>
    </source>
</evidence>
<dbReference type="Proteomes" id="UP000002281">
    <property type="component" value="Chromosome 2"/>
</dbReference>
<dbReference type="GO" id="GO:0012507">
    <property type="term" value="C:ER to Golgi transport vesicle membrane"/>
    <property type="evidence" value="ECO:0007669"/>
    <property type="project" value="UniProtKB-SubCell"/>
</dbReference>
<sequence>MASYPYGQGCPGAGGQAPGAPPGSYYPGSPHGGGQYGSGVPPGGGYGGGPAPGGPYGPPAGGGPYGHPNPGGLPPGTPGGPYGGAAPGAPYGQPPPNSYGAQHPGPYGQGPPPGGAPPNVDPEAYSWFQSVDSDRSGYISIKELKQALVNSNWSSFNDETCLMMINMFDKTKSGRIDVYGFSALWKFIQQWKNLFQQYDRDRSGSISYTELQQGEGGARARAQAELDFSLYSLRQNKGLSLVSDYQTSSCITKCCPQHRPTPHPFHDWARALSQDPEQGNTWDQAQGWTPC</sequence>
<evidence type="ECO:0000259" key="14">
    <source>
        <dbReference type="PROSITE" id="PS50222"/>
    </source>
</evidence>
<dbReference type="Pfam" id="PF13405">
    <property type="entry name" value="EF-hand_6"/>
    <property type="match status" value="1"/>
</dbReference>
<keyword evidence="4" id="KW-0677">Repeat</keyword>
<dbReference type="Ensembl" id="ENSECAT00000113438.1">
    <property type="protein sequence ID" value="ENSECAP00000072818.1"/>
    <property type="gene ID" value="ENSECAG00000021283.4"/>
</dbReference>
<keyword evidence="7" id="KW-0472">Membrane</keyword>
<reference evidence="15" key="3">
    <citation type="submission" date="2025-09" db="UniProtKB">
        <authorList>
            <consortium name="Ensembl"/>
        </authorList>
    </citation>
    <scope>IDENTIFICATION</scope>
    <source>
        <strain evidence="15">Thoroughbred</strain>
    </source>
</reference>
<evidence type="ECO:0000256" key="3">
    <source>
        <dbReference type="ARBA" id="ARBA00022723"/>
    </source>
</evidence>
<evidence type="ECO:0000256" key="9">
    <source>
        <dbReference type="ARBA" id="ARBA00037873"/>
    </source>
</evidence>
<feature type="compositionally biased region" description="Gly residues" evidence="13">
    <location>
        <begin position="30"/>
        <end position="51"/>
    </location>
</feature>
<feature type="region of interest" description="Disordered" evidence="13">
    <location>
        <begin position="1"/>
        <end position="123"/>
    </location>
</feature>
<evidence type="ECO:0000256" key="7">
    <source>
        <dbReference type="ARBA" id="ARBA00023136"/>
    </source>
</evidence>
<evidence type="ECO:0000256" key="2">
    <source>
        <dbReference type="ARBA" id="ARBA00022490"/>
    </source>
</evidence>
<keyword evidence="3" id="KW-0479">Metal-binding</keyword>
<accession>A0A9L0S9J7</accession>
<keyword evidence="16" id="KW-1185">Reference proteome</keyword>
<dbReference type="PANTHER" id="PTHR46212:SF10">
    <property type="entry name" value="PEFLIN"/>
    <property type="match status" value="1"/>
</dbReference>
<gene>
    <name evidence="15" type="primary">PEF1</name>
</gene>
<keyword evidence="6" id="KW-0106">Calcium</keyword>
<comment type="subcellular location">
    <subcellularLocation>
        <location evidence="9">Cytoplasmic vesicle</location>
        <location evidence="9">COPII-coated vesicle membrane</location>
        <topology evidence="9">Peripheral membrane protein</topology>
    </subcellularLocation>
    <subcellularLocation>
        <location evidence="1">Endoplasmic reticulum</location>
    </subcellularLocation>
</comment>
<dbReference type="InterPro" id="IPR051426">
    <property type="entry name" value="Peflin/Sorcin_CaBP"/>
</dbReference>
<keyword evidence="8" id="KW-0968">Cytoplasmic vesicle</keyword>
<dbReference type="GO" id="GO:0048306">
    <property type="term" value="F:calcium-dependent protein binding"/>
    <property type="evidence" value="ECO:0007669"/>
    <property type="project" value="UniProtKB-ARBA"/>
</dbReference>
<feature type="domain" description="EF-hand" evidence="14">
    <location>
        <begin position="186"/>
        <end position="221"/>
    </location>
</feature>
<dbReference type="GO" id="GO:0005783">
    <property type="term" value="C:endoplasmic reticulum"/>
    <property type="evidence" value="ECO:0007669"/>
    <property type="project" value="UniProtKB-SubCell"/>
</dbReference>
<dbReference type="PROSITE" id="PS50222">
    <property type="entry name" value="EF_HAND_2"/>
    <property type="match status" value="2"/>
</dbReference>
<evidence type="ECO:0000256" key="8">
    <source>
        <dbReference type="ARBA" id="ARBA00023329"/>
    </source>
</evidence>
<dbReference type="PROSITE" id="PS00018">
    <property type="entry name" value="EF_HAND_1"/>
    <property type="match status" value="2"/>
</dbReference>
<dbReference type="AlphaFoldDB" id="A0A9L0S9J7"/>
<dbReference type="GeneTree" id="ENSGT00940000155722"/>
<evidence type="ECO:0000256" key="13">
    <source>
        <dbReference type="SAM" id="MobiDB-lite"/>
    </source>
</evidence>
<evidence type="ECO:0000313" key="15">
    <source>
        <dbReference type="Ensembl" id="ENSECAP00000072818.1"/>
    </source>
</evidence>
<dbReference type="Pfam" id="PF13499">
    <property type="entry name" value="EF-hand_7"/>
    <property type="match status" value="1"/>
</dbReference>
<keyword evidence="2" id="KW-0963">Cytoplasm</keyword>
<evidence type="ECO:0000256" key="11">
    <source>
        <dbReference type="ARBA" id="ARBA00041490"/>
    </source>
</evidence>
<dbReference type="GO" id="GO:0005509">
    <property type="term" value="F:calcium ion binding"/>
    <property type="evidence" value="ECO:0007669"/>
    <property type="project" value="InterPro"/>
</dbReference>
<dbReference type="InterPro" id="IPR011992">
    <property type="entry name" value="EF-hand-dom_pair"/>
</dbReference>
<evidence type="ECO:0000256" key="10">
    <source>
        <dbReference type="ARBA" id="ARBA00041025"/>
    </source>
</evidence>
<keyword evidence="5" id="KW-0256">Endoplasmic reticulum</keyword>
<dbReference type="InterPro" id="IPR018247">
    <property type="entry name" value="EF_Hand_1_Ca_BS"/>
</dbReference>
<feature type="compositionally biased region" description="Pro residues" evidence="13">
    <location>
        <begin position="109"/>
        <end position="120"/>
    </location>
</feature>
<dbReference type="Gene3D" id="1.10.238.10">
    <property type="entry name" value="EF-hand"/>
    <property type="match status" value="1"/>
</dbReference>
<dbReference type="SMART" id="SM00054">
    <property type="entry name" value="EFh"/>
    <property type="match status" value="3"/>
</dbReference>
<reference evidence="15 16" key="1">
    <citation type="journal article" date="2009" name="Science">
        <title>Genome sequence, comparative analysis, and population genetics of the domestic horse.</title>
        <authorList>
            <consortium name="Broad Institute Genome Sequencing Platform"/>
            <consortium name="Broad Institute Whole Genome Assembly Team"/>
            <person name="Wade C.M."/>
            <person name="Giulotto E."/>
            <person name="Sigurdsson S."/>
            <person name="Zoli M."/>
            <person name="Gnerre S."/>
            <person name="Imsland F."/>
            <person name="Lear T.L."/>
            <person name="Adelson D.L."/>
            <person name="Bailey E."/>
            <person name="Bellone R.R."/>
            <person name="Bloecker H."/>
            <person name="Distl O."/>
            <person name="Edgar R.C."/>
            <person name="Garber M."/>
            <person name="Leeb T."/>
            <person name="Mauceli E."/>
            <person name="MacLeod J.N."/>
            <person name="Penedo M.C.T."/>
            <person name="Raison J.M."/>
            <person name="Sharpe T."/>
            <person name="Vogel J."/>
            <person name="Andersson L."/>
            <person name="Antczak D.F."/>
            <person name="Biagi T."/>
            <person name="Binns M.M."/>
            <person name="Chowdhary B.P."/>
            <person name="Coleman S.J."/>
            <person name="Della Valle G."/>
            <person name="Fryc S."/>
            <person name="Guerin G."/>
            <person name="Hasegawa T."/>
            <person name="Hill E.W."/>
            <person name="Jurka J."/>
            <person name="Kiialainen A."/>
            <person name="Lindgren G."/>
            <person name="Liu J."/>
            <person name="Magnani E."/>
            <person name="Mickelson J.R."/>
            <person name="Murray J."/>
            <person name="Nergadze S.G."/>
            <person name="Onofrio R."/>
            <person name="Pedroni S."/>
            <person name="Piras M.F."/>
            <person name="Raudsepp T."/>
            <person name="Rocchi M."/>
            <person name="Roeed K.H."/>
            <person name="Ryder O.A."/>
            <person name="Searle S."/>
            <person name="Skow L."/>
            <person name="Swinburne J.E."/>
            <person name="Syvaenen A.C."/>
            <person name="Tozaki T."/>
            <person name="Valberg S.J."/>
            <person name="Vaudin M."/>
            <person name="White J.R."/>
            <person name="Zody M.C."/>
            <person name="Lander E.S."/>
            <person name="Lindblad-Toh K."/>
        </authorList>
    </citation>
    <scope>NUCLEOTIDE SEQUENCE [LARGE SCALE GENOMIC DNA]</scope>
    <source>
        <strain evidence="15 16">Thoroughbred</strain>
    </source>
</reference>
<evidence type="ECO:0000256" key="5">
    <source>
        <dbReference type="ARBA" id="ARBA00022824"/>
    </source>
</evidence>
<evidence type="ECO:0000313" key="16">
    <source>
        <dbReference type="Proteomes" id="UP000002281"/>
    </source>
</evidence>
<organism evidence="15 16">
    <name type="scientific">Equus caballus</name>
    <name type="common">Horse</name>
    <dbReference type="NCBI Taxonomy" id="9796"/>
    <lineage>
        <taxon>Eukaryota</taxon>
        <taxon>Metazoa</taxon>
        <taxon>Chordata</taxon>
        <taxon>Craniata</taxon>
        <taxon>Vertebrata</taxon>
        <taxon>Euteleostomi</taxon>
        <taxon>Mammalia</taxon>
        <taxon>Eutheria</taxon>
        <taxon>Laurasiatheria</taxon>
        <taxon>Perissodactyla</taxon>
        <taxon>Equidae</taxon>
        <taxon>Equus</taxon>
    </lineage>
</organism>
<dbReference type="PANTHER" id="PTHR46212">
    <property type="entry name" value="PEFLIN"/>
    <property type="match status" value="1"/>
</dbReference>
<evidence type="ECO:0000256" key="1">
    <source>
        <dbReference type="ARBA" id="ARBA00004240"/>
    </source>
</evidence>
<reference evidence="15" key="2">
    <citation type="submission" date="2025-08" db="UniProtKB">
        <authorList>
            <consortium name="Ensembl"/>
        </authorList>
    </citation>
    <scope>IDENTIFICATION</scope>
    <source>
        <strain evidence="15">Thoroughbred</strain>
    </source>
</reference>
<feature type="domain" description="EF-hand" evidence="14">
    <location>
        <begin position="119"/>
        <end position="154"/>
    </location>
</feature>
<evidence type="ECO:0000256" key="4">
    <source>
        <dbReference type="ARBA" id="ARBA00022737"/>
    </source>
</evidence>
<dbReference type="InterPro" id="IPR002048">
    <property type="entry name" value="EF_hand_dom"/>
</dbReference>